<evidence type="ECO:0000256" key="5">
    <source>
        <dbReference type="ARBA" id="ARBA00022741"/>
    </source>
</evidence>
<evidence type="ECO:0000256" key="7">
    <source>
        <dbReference type="ARBA" id="ARBA00022840"/>
    </source>
</evidence>
<evidence type="ECO:0000256" key="3">
    <source>
        <dbReference type="ARBA" id="ARBA00016296"/>
    </source>
</evidence>
<comment type="function">
    <text evidence="9">Essential for recycling GMP and indirectly, cGMP.</text>
</comment>
<dbReference type="EMBL" id="JBBNOP010000004">
    <property type="protein sequence ID" value="MEQ3362600.1"/>
    <property type="molecule type" value="Genomic_DNA"/>
</dbReference>
<keyword evidence="5 9" id="KW-0547">Nucleotide-binding</keyword>
<dbReference type="PROSITE" id="PS50052">
    <property type="entry name" value="GUANYLATE_KINASE_2"/>
    <property type="match status" value="1"/>
</dbReference>
<keyword evidence="6 9" id="KW-0418">Kinase</keyword>
<comment type="subcellular location">
    <subcellularLocation>
        <location evidence="9">Cytoplasm</location>
    </subcellularLocation>
</comment>
<protein>
    <recommendedName>
        <fullName evidence="3 9">Guanylate kinase</fullName>
        <ecNumber evidence="2 9">2.7.4.8</ecNumber>
    </recommendedName>
    <alternativeName>
        <fullName evidence="8 9">GMP kinase</fullName>
    </alternativeName>
</protein>
<evidence type="ECO:0000256" key="4">
    <source>
        <dbReference type="ARBA" id="ARBA00022679"/>
    </source>
</evidence>
<dbReference type="PANTHER" id="PTHR23117:SF13">
    <property type="entry name" value="GUANYLATE KINASE"/>
    <property type="match status" value="1"/>
</dbReference>
<dbReference type="SUPFAM" id="SSF52540">
    <property type="entry name" value="P-loop containing nucleoside triphosphate hydrolases"/>
    <property type="match status" value="1"/>
</dbReference>
<comment type="catalytic activity">
    <reaction evidence="9">
        <text>GMP + ATP = GDP + ADP</text>
        <dbReference type="Rhea" id="RHEA:20780"/>
        <dbReference type="ChEBI" id="CHEBI:30616"/>
        <dbReference type="ChEBI" id="CHEBI:58115"/>
        <dbReference type="ChEBI" id="CHEBI:58189"/>
        <dbReference type="ChEBI" id="CHEBI:456216"/>
        <dbReference type="EC" id="2.7.4.8"/>
    </reaction>
</comment>
<comment type="similarity">
    <text evidence="1 9">Belongs to the guanylate kinase family.</text>
</comment>
<keyword evidence="7 9" id="KW-0067">ATP-binding</keyword>
<evidence type="ECO:0000313" key="12">
    <source>
        <dbReference type="Proteomes" id="UP001487305"/>
    </source>
</evidence>
<dbReference type="InterPro" id="IPR027417">
    <property type="entry name" value="P-loop_NTPase"/>
</dbReference>
<dbReference type="PANTHER" id="PTHR23117">
    <property type="entry name" value="GUANYLATE KINASE-RELATED"/>
    <property type="match status" value="1"/>
</dbReference>
<accession>A0ABV1JCL6</accession>
<keyword evidence="4 9" id="KW-0808">Transferase</keyword>
<organism evidence="11 12">
    <name type="scientific">Raoultibacter massiliensis</name>
    <dbReference type="NCBI Taxonomy" id="1852371"/>
    <lineage>
        <taxon>Bacteria</taxon>
        <taxon>Bacillati</taxon>
        <taxon>Actinomycetota</taxon>
        <taxon>Coriobacteriia</taxon>
        <taxon>Eggerthellales</taxon>
        <taxon>Eggerthellaceae</taxon>
        <taxon>Raoultibacter</taxon>
    </lineage>
</organism>
<dbReference type="HAMAP" id="MF_00328">
    <property type="entry name" value="Guanylate_kinase"/>
    <property type="match status" value="1"/>
</dbReference>
<dbReference type="NCBIfam" id="TIGR03263">
    <property type="entry name" value="guanyl_kin"/>
    <property type="match status" value="1"/>
</dbReference>
<feature type="domain" description="Guanylate kinase-like" evidence="10">
    <location>
        <begin position="4"/>
        <end position="182"/>
    </location>
</feature>
<dbReference type="EC" id="2.7.4.8" evidence="2 9"/>
<dbReference type="Gene3D" id="3.30.63.10">
    <property type="entry name" value="Guanylate Kinase phosphate binding domain"/>
    <property type="match status" value="1"/>
</dbReference>
<keyword evidence="12" id="KW-1185">Reference proteome</keyword>
<evidence type="ECO:0000256" key="1">
    <source>
        <dbReference type="ARBA" id="ARBA00005790"/>
    </source>
</evidence>
<dbReference type="Pfam" id="PF00625">
    <property type="entry name" value="Guanylate_kin"/>
    <property type="match status" value="1"/>
</dbReference>
<dbReference type="GO" id="GO:0004385">
    <property type="term" value="F:GMP kinase activity"/>
    <property type="evidence" value="ECO:0007669"/>
    <property type="project" value="UniProtKB-EC"/>
</dbReference>
<evidence type="ECO:0000259" key="10">
    <source>
        <dbReference type="PROSITE" id="PS50052"/>
    </source>
</evidence>
<name>A0ABV1JCL6_9ACTN</name>
<comment type="caution">
    <text evidence="11">The sequence shown here is derived from an EMBL/GenBank/DDBJ whole genome shotgun (WGS) entry which is preliminary data.</text>
</comment>
<dbReference type="SMART" id="SM00072">
    <property type="entry name" value="GuKc"/>
    <property type="match status" value="1"/>
</dbReference>
<sequence length="188" mass="21001">MRHGNLFVISGPSGAGKGTLVARLLDAVDDAWVSVSVTTRSPRPGEIDGIHYFFASDEEFDRLVAEDGLLEWANVHGCRYGTPRKTVEEHIANGEQVILEIDVQGAFQVRESMPDARLIFIEPPSLEVLEARLRGRGTETEDVIEKRMKTALLELSRKMEYDIRLVNDDLDVATSELIAYIDEQAESN</sequence>
<evidence type="ECO:0000313" key="11">
    <source>
        <dbReference type="EMBL" id="MEQ3362600.1"/>
    </source>
</evidence>
<proteinExistence type="inferred from homology"/>
<dbReference type="InterPro" id="IPR008145">
    <property type="entry name" value="GK/Ca_channel_bsu"/>
</dbReference>
<dbReference type="RefSeq" id="WP_349227308.1">
    <property type="nucleotide sequence ID" value="NZ_JBBNOP010000004.1"/>
</dbReference>
<dbReference type="Gene3D" id="3.40.50.300">
    <property type="entry name" value="P-loop containing nucleotide triphosphate hydrolases"/>
    <property type="match status" value="1"/>
</dbReference>
<dbReference type="Proteomes" id="UP001487305">
    <property type="component" value="Unassembled WGS sequence"/>
</dbReference>
<gene>
    <name evidence="9 11" type="primary">gmk</name>
    <name evidence="11" type="ORF">AAA083_06395</name>
</gene>
<evidence type="ECO:0000256" key="8">
    <source>
        <dbReference type="ARBA" id="ARBA00030128"/>
    </source>
</evidence>
<dbReference type="InterPro" id="IPR017665">
    <property type="entry name" value="Guanylate_kinase"/>
</dbReference>
<keyword evidence="9" id="KW-0963">Cytoplasm</keyword>
<dbReference type="InterPro" id="IPR008144">
    <property type="entry name" value="Guanylate_kin-like_dom"/>
</dbReference>
<feature type="binding site" evidence="9">
    <location>
        <begin position="11"/>
        <end position="18"/>
    </location>
    <ligand>
        <name>ATP</name>
        <dbReference type="ChEBI" id="CHEBI:30616"/>
    </ligand>
</feature>
<evidence type="ECO:0000256" key="6">
    <source>
        <dbReference type="ARBA" id="ARBA00022777"/>
    </source>
</evidence>
<evidence type="ECO:0000256" key="9">
    <source>
        <dbReference type="HAMAP-Rule" id="MF_00328"/>
    </source>
</evidence>
<reference evidence="11 12" key="1">
    <citation type="submission" date="2024-04" db="EMBL/GenBank/DDBJ databases">
        <title>Human intestinal bacterial collection.</title>
        <authorList>
            <person name="Pauvert C."/>
            <person name="Hitch T.C.A."/>
            <person name="Clavel T."/>
        </authorList>
    </citation>
    <scope>NUCLEOTIDE SEQUENCE [LARGE SCALE GENOMIC DNA]</scope>
    <source>
        <strain evidence="11 12">CLA-KB-H42</strain>
    </source>
</reference>
<dbReference type="CDD" id="cd00071">
    <property type="entry name" value="GMPK"/>
    <property type="match status" value="1"/>
</dbReference>
<evidence type="ECO:0000256" key="2">
    <source>
        <dbReference type="ARBA" id="ARBA00012961"/>
    </source>
</evidence>